<comment type="caution">
    <text evidence="8">The sequence shown here is derived from an EMBL/GenBank/DDBJ whole genome shotgun (WGS) entry which is preliminary data.</text>
</comment>
<keyword evidence="9" id="KW-1185">Reference proteome</keyword>
<feature type="transmembrane region" description="Helical" evidence="6">
    <location>
        <begin position="21"/>
        <end position="49"/>
    </location>
</feature>
<dbReference type="Pfam" id="PF00474">
    <property type="entry name" value="SSF"/>
    <property type="match status" value="1"/>
</dbReference>
<reference evidence="8" key="1">
    <citation type="journal article" date="2023" name="G3 (Bethesda)">
        <title>A reference genome for the long-term kleptoplast-retaining sea slug Elysia crispata morphotype clarki.</title>
        <authorList>
            <person name="Eastman K.E."/>
            <person name="Pendleton A.L."/>
            <person name="Shaikh M.A."/>
            <person name="Suttiyut T."/>
            <person name="Ogas R."/>
            <person name="Tomko P."/>
            <person name="Gavelis G."/>
            <person name="Widhalm J.R."/>
            <person name="Wisecaver J.H."/>
        </authorList>
    </citation>
    <scope>NUCLEOTIDE SEQUENCE</scope>
    <source>
        <strain evidence="8">ECLA1</strain>
    </source>
</reference>
<dbReference type="EMBL" id="JAWDGP010000981">
    <property type="protein sequence ID" value="KAK3795814.1"/>
    <property type="molecule type" value="Genomic_DNA"/>
</dbReference>
<organism evidence="8 9">
    <name type="scientific">Elysia crispata</name>
    <name type="common">lettuce slug</name>
    <dbReference type="NCBI Taxonomy" id="231223"/>
    <lineage>
        <taxon>Eukaryota</taxon>
        <taxon>Metazoa</taxon>
        <taxon>Spiralia</taxon>
        <taxon>Lophotrochozoa</taxon>
        <taxon>Mollusca</taxon>
        <taxon>Gastropoda</taxon>
        <taxon>Heterobranchia</taxon>
        <taxon>Euthyneura</taxon>
        <taxon>Panpulmonata</taxon>
        <taxon>Sacoglossa</taxon>
        <taxon>Placobranchoidea</taxon>
        <taxon>Plakobranchidae</taxon>
        <taxon>Elysia</taxon>
    </lineage>
</organism>
<feature type="transmembrane region" description="Helical" evidence="6">
    <location>
        <begin position="163"/>
        <end position="184"/>
    </location>
</feature>
<feature type="transmembrane region" description="Helical" evidence="6">
    <location>
        <begin position="127"/>
        <end position="151"/>
    </location>
</feature>
<accession>A0AAE1AY26</accession>
<evidence type="ECO:0000256" key="2">
    <source>
        <dbReference type="ARBA" id="ARBA00006434"/>
    </source>
</evidence>
<dbReference type="PROSITE" id="PS50878">
    <property type="entry name" value="RT_POL"/>
    <property type="match status" value="1"/>
</dbReference>
<evidence type="ECO:0000256" key="5">
    <source>
        <dbReference type="ARBA" id="ARBA00023136"/>
    </source>
</evidence>
<dbReference type="InterPro" id="IPR038377">
    <property type="entry name" value="Na/Glc_symporter_sf"/>
</dbReference>
<keyword evidence="3 6" id="KW-0812">Transmembrane</keyword>
<dbReference type="InterPro" id="IPR043502">
    <property type="entry name" value="DNA/RNA_pol_sf"/>
</dbReference>
<protein>
    <recommendedName>
        <fullName evidence="7">Reverse transcriptase domain-containing protein</fullName>
    </recommendedName>
</protein>
<evidence type="ECO:0000256" key="1">
    <source>
        <dbReference type="ARBA" id="ARBA00004141"/>
    </source>
</evidence>
<feature type="transmembrane region" description="Helical" evidence="6">
    <location>
        <begin position="86"/>
        <end position="115"/>
    </location>
</feature>
<dbReference type="PANTHER" id="PTHR33332">
    <property type="entry name" value="REVERSE TRANSCRIPTASE DOMAIN-CONTAINING PROTEIN"/>
    <property type="match status" value="1"/>
</dbReference>
<comment type="similarity">
    <text evidence="2">Belongs to the sodium:solute symporter (SSF) (TC 2.A.21) family.</text>
</comment>
<evidence type="ECO:0000256" key="4">
    <source>
        <dbReference type="ARBA" id="ARBA00022989"/>
    </source>
</evidence>
<feature type="domain" description="Reverse transcriptase" evidence="7">
    <location>
        <begin position="630"/>
        <end position="908"/>
    </location>
</feature>
<evidence type="ECO:0000256" key="3">
    <source>
        <dbReference type="ARBA" id="ARBA00022692"/>
    </source>
</evidence>
<dbReference type="GO" id="GO:0022857">
    <property type="term" value="F:transmembrane transporter activity"/>
    <property type="evidence" value="ECO:0007669"/>
    <property type="project" value="InterPro"/>
</dbReference>
<keyword evidence="4 6" id="KW-1133">Transmembrane helix</keyword>
<dbReference type="InterPro" id="IPR000477">
    <property type="entry name" value="RT_dom"/>
</dbReference>
<feature type="transmembrane region" description="Helical" evidence="6">
    <location>
        <begin position="191"/>
        <end position="213"/>
    </location>
</feature>
<comment type="subcellular location">
    <subcellularLocation>
        <location evidence="1">Membrane</location>
        <topology evidence="1">Multi-pass membrane protein</topology>
    </subcellularLocation>
</comment>
<dbReference type="SUPFAM" id="SSF56672">
    <property type="entry name" value="DNA/RNA polymerases"/>
    <property type="match status" value="1"/>
</dbReference>
<dbReference type="Gene3D" id="1.20.1730.10">
    <property type="entry name" value="Sodium/glucose cotransporter"/>
    <property type="match status" value="1"/>
</dbReference>
<evidence type="ECO:0000313" key="9">
    <source>
        <dbReference type="Proteomes" id="UP001283361"/>
    </source>
</evidence>
<dbReference type="PROSITE" id="PS50283">
    <property type="entry name" value="NA_SOLUT_SYMP_3"/>
    <property type="match status" value="1"/>
</dbReference>
<dbReference type="GO" id="GO:0016020">
    <property type="term" value="C:membrane"/>
    <property type="evidence" value="ECO:0007669"/>
    <property type="project" value="UniProtKB-SubCell"/>
</dbReference>
<dbReference type="AlphaFoldDB" id="A0AAE1AY26"/>
<dbReference type="InterPro" id="IPR001734">
    <property type="entry name" value="Na/solute_symporter"/>
</dbReference>
<name>A0AAE1AY26_9GAST</name>
<proteinExistence type="inferred from homology"/>
<keyword evidence="5 6" id="KW-0472">Membrane</keyword>
<sequence>MAFDQASLQRIRSMKSVQAAMVSTLLNIPFTLLYGILLLNIGVVIYAYFAHIECDPLKSGAISSKNQLAPYFVLHAMNDLPGMAGFYLATLFCGSLSTLSSGINALAAIIVEGVLSSCAHKPSERQATIITKLVVAVVGSAIVGLTFAAQFMRGPVTQMVGSINGSFGSPVVGVFLLSALVPWANKYGVTAGVISSVAFMLTLTLGGQTYGALPRPLSPASISRCHFLNNTARIGDSAINKTTSADSSQTVDYSVDNSSGLRIADIQSKTSSPYDVKFFLFDISYEWYTVVGTLICMIIGLVVSFLTRNTVSTTSKLSPKLMFPFCRKFWIKRGSIKPTPESFNKHILDWVVTPDISLISNLQVMDKCISNHKVIVFDLPFCKPKPVKRTITCRNKNIDNQKLGTAIQGVAEEMKKDYNKNLVDIYNRKLKELLDIYAPLKTRIVTDRPSVPWMTSHIKNLKTERRRAERKWHSTSLCVHRDIYRDLNRKLKNAIETAKKYYYCHKIEECLTSKALYNVANTLSGKGGNSQGSIPKTIPADKLAERFGNFFIEKIAKIRKPMDAASSSLPSFDCFDGDCMMMFEPVTKEDVMKIIKASPPKSCCLDPIPTPLLVIHLEHLIEPITAMINQSLLSGIVPVSFKHAVVLPLLKKPNLSPEELSNFRPVSNLPFLSKILEKVVLLQLKKHLTKNNLLDNFQSACREFHNTETALLKVQNDLICAADKGHTSILALLDLSAAFDTIDHSILLERLSKTFGLSGVVLKWFSSYVSGRTQFIMINNQTSPVFDLNYGVPQGSVLGPVLYTIYTKPLGTLIQSFDLCYHMYADDTQVYSSSRPENFTTLVKKFESCISHVKNWMIVNKLKMNEDKTELLACSIDRKASPYVVDHMYIDSDQILLSSKAKNLGVYFDSKLSMTPHISHLAQIMLLELRRIKQIRSFLNEGAVKTLVSSFILSRLDYCNSLLYGLPMDTLKRLQLIQNNAARLILKKRKRDHLTPMFRHLHWLPVQTRIKYKIAVLCFKCVHGYAPNYLVDLVGMYVPTCSLRSGNKALLSVPCKPSRKDGHRAFAQCAPVVWNALPLSIREASSISQFKTLLKTHLFTAHEDLN</sequence>
<dbReference type="Pfam" id="PF00078">
    <property type="entry name" value="RVT_1"/>
    <property type="match status" value="1"/>
</dbReference>
<evidence type="ECO:0000313" key="8">
    <source>
        <dbReference type="EMBL" id="KAK3795814.1"/>
    </source>
</evidence>
<gene>
    <name evidence="8" type="ORF">RRG08_052247</name>
</gene>
<dbReference type="CDD" id="cd01650">
    <property type="entry name" value="RT_nLTR_like"/>
    <property type="match status" value="1"/>
</dbReference>
<dbReference type="Proteomes" id="UP001283361">
    <property type="component" value="Unassembled WGS sequence"/>
</dbReference>
<evidence type="ECO:0000256" key="6">
    <source>
        <dbReference type="SAM" id="Phobius"/>
    </source>
</evidence>
<evidence type="ECO:0000259" key="7">
    <source>
        <dbReference type="PROSITE" id="PS50878"/>
    </source>
</evidence>